<dbReference type="STRING" id="195883.A0A482XEE9"/>
<proteinExistence type="predicted"/>
<reference evidence="2 3" key="1">
    <citation type="journal article" date="2017" name="Gigascience">
        <title>Genome sequence of the small brown planthopper, Laodelphax striatellus.</title>
        <authorList>
            <person name="Zhu J."/>
            <person name="Jiang F."/>
            <person name="Wang X."/>
            <person name="Yang P."/>
            <person name="Bao Y."/>
            <person name="Zhao W."/>
            <person name="Wang W."/>
            <person name="Lu H."/>
            <person name="Wang Q."/>
            <person name="Cui N."/>
            <person name="Li J."/>
            <person name="Chen X."/>
            <person name="Luo L."/>
            <person name="Yu J."/>
            <person name="Kang L."/>
            <person name="Cui F."/>
        </authorList>
    </citation>
    <scope>NUCLEOTIDE SEQUENCE [LARGE SCALE GENOMIC DNA]</scope>
    <source>
        <strain evidence="2">Lst14</strain>
    </source>
</reference>
<dbReference type="InterPro" id="IPR011333">
    <property type="entry name" value="SKP1/BTB/POZ_sf"/>
</dbReference>
<dbReference type="InterPro" id="IPR000210">
    <property type="entry name" value="BTB/POZ_dom"/>
</dbReference>
<dbReference type="Pfam" id="PF00651">
    <property type="entry name" value="BTB"/>
    <property type="match status" value="1"/>
</dbReference>
<protein>
    <recommendedName>
        <fullName evidence="1">BTB domain-containing protein</fullName>
    </recommendedName>
</protein>
<sequence length="112" mass="12973">MDSKKGYTSSDEYLSQKFEKRFLNLLDNNMDCDCEFDVGSQNIVIRGHKFLFSAASEVFHAMFYGKFKEEEAVRVEDLDPEGFQGMRQFIYTGEVNFTSSIHLLSIYIAARK</sequence>
<dbReference type="SUPFAM" id="SSF54695">
    <property type="entry name" value="POZ domain"/>
    <property type="match status" value="1"/>
</dbReference>
<dbReference type="OrthoDB" id="45365at2759"/>
<evidence type="ECO:0000313" key="3">
    <source>
        <dbReference type="Proteomes" id="UP000291343"/>
    </source>
</evidence>
<name>A0A482XEE9_LAOST</name>
<evidence type="ECO:0000313" key="2">
    <source>
        <dbReference type="EMBL" id="RZF44186.1"/>
    </source>
</evidence>
<feature type="domain" description="BTB" evidence="1">
    <location>
        <begin position="32"/>
        <end position="99"/>
    </location>
</feature>
<evidence type="ECO:0000259" key="1">
    <source>
        <dbReference type="PROSITE" id="PS50097"/>
    </source>
</evidence>
<keyword evidence="3" id="KW-1185">Reference proteome</keyword>
<dbReference type="PROSITE" id="PS50097">
    <property type="entry name" value="BTB"/>
    <property type="match status" value="1"/>
</dbReference>
<dbReference type="GO" id="GO:0022008">
    <property type="term" value="P:neurogenesis"/>
    <property type="evidence" value="ECO:0007669"/>
    <property type="project" value="TreeGrafter"/>
</dbReference>
<dbReference type="PANTHER" id="PTHR45774:SF3">
    <property type="entry name" value="BTB (POZ) DOMAIN-CONTAINING 2B-RELATED"/>
    <property type="match status" value="1"/>
</dbReference>
<dbReference type="InParanoid" id="A0A482XEE9"/>
<accession>A0A482XEE9</accession>
<dbReference type="PANTHER" id="PTHR45774">
    <property type="entry name" value="BTB/POZ DOMAIN-CONTAINING"/>
    <property type="match status" value="1"/>
</dbReference>
<dbReference type="SMR" id="A0A482XEE9"/>
<dbReference type="Gene3D" id="3.30.710.10">
    <property type="entry name" value="Potassium Channel Kv1.1, Chain A"/>
    <property type="match status" value="1"/>
</dbReference>
<dbReference type="AlphaFoldDB" id="A0A482XEE9"/>
<gene>
    <name evidence="2" type="ORF">LSTR_LSTR003826</name>
</gene>
<dbReference type="GO" id="GO:0005829">
    <property type="term" value="C:cytosol"/>
    <property type="evidence" value="ECO:0007669"/>
    <property type="project" value="TreeGrafter"/>
</dbReference>
<dbReference type="EMBL" id="QKKF02011224">
    <property type="protein sequence ID" value="RZF44186.1"/>
    <property type="molecule type" value="Genomic_DNA"/>
</dbReference>
<dbReference type="Proteomes" id="UP000291343">
    <property type="component" value="Unassembled WGS sequence"/>
</dbReference>
<comment type="caution">
    <text evidence="2">The sequence shown here is derived from an EMBL/GenBank/DDBJ whole genome shotgun (WGS) entry which is preliminary data.</text>
</comment>
<organism evidence="2 3">
    <name type="scientific">Laodelphax striatellus</name>
    <name type="common">Small brown planthopper</name>
    <name type="synonym">Delphax striatella</name>
    <dbReference type="NCBI Taxonomy" id="195883"/>
    <lineage>
        <taxon>Eukaryota</taxon>
        <taxon>Metazoa</taxon>
        <taxon>Ecdysozoa</taxon>
        <taxon>Arthropoda</taxon>
        <taxon>Hexapoda</taxon>
        <taxon>Insecta</taxon>
        <taxon>Pterygota</taxon>
        <taxon>Neoptera</taxon>
        <taxon>Paraneoptera</taxon>
        <taxon>Hemiptera</taxon>
        <taxon>Auchenorrhyncha</taxon>
        <taxon>Fulgoroidea</taxon>
        <taxon>Delphacidae</taxon>
        <taxon>Criomorphinae</taxon>
        <taxon>Laodelphax</taxon>
    </lineage>
</organism>
<dbReference type="CDD" id="cd18186">
    <property type="entry name" value="BTB_POZ_ZBTB_KLHL-like"/>
    <property type="match status" value="1"/>
</dbReference>